<protein>
    <submittedName>
        <fullName evidence="1">Uncharacterized protein</fullName>
    </submittedName>
</protein>
<dbReference type="Proteomes" id="UP000008556">
    <property type="component" value="Chromosome"/>
</dbReference>
<name>A0A6C6Z5I0_SALPB</name>
<dbReference type="AlphaFoldDB" id="A0A6C6Z5I0"/>
<dbReference type="EMBL" id="CP000886">
    <property type="protein sequence ID" value="ABX68714.1"/>
    <property type="molecule type" value="Genomic_DNA"/>
</dbReference>
<accession>A0A6C6Z5I0</accession>
<gene>
    <name evidence="1" type="ordered locus">SPAB_03357</name>
</gene>
<reference evidence="1 2" key="1">
    <citation type="submission" date="2007-11" db="EMBL/GenBank/DDBJ databases">
        <authorList>
            <consortium name="The Salmonella enterica serovar Paratyphi B Genome Sequencing Project"/>
            <person name="McClelland M."/>
            <person name="Sanderson E.K."/>
            <person name="Porwollik S."/>
            <person name="Spieth J."/>
            <person name="Clifton W.S."/>
            <person name="Fulton R."/>
            <person name="Cordes M."/>
            <person name="Wollam A."/>
            <person name="Shah N."/>
            <person name="Pepin K."/>
            <person name="Bhonagiri V."/>
            <person name="Nash W."/>
            <person name="Johnson M."/>
            <person name="Thiruvilangam P."/>
            <person name="Wilson R."/>
        </authorList>
    </citation>
    <scope>NUCLEOTIDE SEQUENCE [LARGE SCALE GENOMIC DNA]</scope>
    <source>
        <strain evidence="2">ATCC BAA-1250 / SPB7</strain>
    </source>
</reference>
<dbReference type="KEGG" id="spq:SPAB_03357"/>
<organism evidence="1 2">
    <name type="scientific">Salmonella paratyphi B (strain ATCC BAA-1250 / SPB7)</name>
    <dbReference type="NCBI Taxonomy" id="1016998"/>
    <lineage>
        <taxon>Bacteria</taxon>
        <taxon>Pseudomonadati</taxon>
        <taxon>Pseudomonadota</taxon>
        <taxon>Gammaproteobacteria</taxon>
        <taxon>Enterobacterales</taxon>
        <taxon>Enterobacteriaceae</taxon>
        <taxon>Salmonella</taxon>
    </lineage>
</organism>
<proteinExistence type="predicted"/>
<evidence type="ECO:0000313" key="1">
    <source>
        <dbReference type="EMBL" id="ABX68714.1"/>
    </source>
</evidence>
<sequence>MKVKSAKKHLCDALCCRTARRADFAARVVCEHWPGIARRGTAKQ</sequence>
<evidence type="ECO:0000313" key="2">
    <source>
        <dbReference type="Proteomes" id="UP000008556"/>
    </source>
</evidence>